<dbReference type="KEGG" id="aup:AsAng_0061990"/>
<dbReference type="AlphaFoldDB" id="A0A916DX57"/>
<name>A0A916DX57_9BACT</name>
<evidence type="ECO:0008006" key="3">
    <source>
        <dbReference type="Google" id="ProtNLM"/>
    </source>
</evidence>
<sequence length="157" mass="18687">MDKIRIVFFFLLVVFSSCFTRNNILFNEDSFNVNIEEEFIFIRADSINKLLELKKKPAFLMNPYFDYDCHGLWPSMRHQTSFRVKIINAVTNKKALEYIVNLESLELDILPLPDTTEIISIHRVRIPFCNFSYRTLAKYRLEELKNLTKEDLLPQQD</sequence>
<protein>
    <recommendedName>
        <fullName evidence="3">Lipoprotein</fullName>
    </recommendedName>
</protein>
<keyword evidence="2" id="KW-1185">Reference proteome</keyword>
<gene>
    <name evidence="1" type="ORF">AsAng_0061990</name>
</gene>
<evidence type="ECO:0000313" key="2">
    <source>
        <dbReference type="Proteomes" id="UP001060919"/>
    </source>
</evidence>
<dbReference type="PROSITE" id="PS51257">
    <property type="entry name" value="PROKAR_LIPOPROTEIN"/>
    <property type="match status" value="1"/>
</dbReference>
<dbReference type="EMBL" id="AP026867">
    <property type="protein sequence ID" value="BDS15415.1"/>
    <property type="molecule type" value="Genomic_DNA"/>
</dbReference>
<accession>A0A916DX57</accession>
<dbReference type="Proteomes" id="UP001060919">
    <property type="component" value="Chromosome"/>
</dbReference>
<evidence type="ECO:0000313" key="1">
    <source>
        <dbReference type="EMBL" id="BDS15415.1"/>
    </source>
</evidence>
<organism evidence="1 2">
    <name type="scientific">Aureispira anguillae</name>
    <dbReference type="NCBI Taxonomy" id="2864201"/>
    <lineage>
        <taxon>Bacteria</taxon>
        <taxon>Pseudomonadati</taxon>
        <taxon>Bacteroidota</taxon>
        <taxon>Saprospiria</taxon>
        <taxon>Saprospirales</taxon>
        <taxon>Saprospiraceae</taxon>
        <taxon>Aureispira</taxon>
    </lineage>
</organism>
<dbReference type="RefSeq" id="WP_264790574.1">
    <property type="nucleotide sequence ID" value="NZ_AP026867.1"/>
</dbReference>
<reference evidence="1" key="1">
    <citation type="submission" date="2022-09" db="EMBL/GenBank/DDBJ databases">
        <title>Aureispira anguillicida sp. nov., isolated from Leptocephalus of Japanese eel Anguilla japonica.</title>
        <authorList>
            <person name="Yuasa K."/>
            <person name="Mekata T."/>
            <person name="Ikunari K."/>
        </authorList>
    </citation>
    <scope>NUCLEOTIDE SEQUENCE</scope>
    <source>
        <strain evidence="1">EL160426</strain>
    </source>
</reference>
<proteinExistence type="predicted"/>